<keyword evidence="6 10" id="KW-0342">GTP-binding</keyword>
<evidence type="ECO:0000256" key="9">
    <source>
        <dbReference type="PIRSR" id="PIRSR601233-1"/>
    </source>
</evidence>
<comment type="catalytic activity">
    <reaction evidence="8">
        <text>a 3'-end 3'-phospho-ribonucleotide-RNA + a 5'-end dephospho-ribonucleoside-RNA + GTP = a ribonucleotidyl-ribonucleotide-RNA + GMP + diphosphate</text>
        <dbReference type="Rhea" id="RHEA:68076"/>
        <dbReference type="Rhea" id="RHEA-COMP:10463"/>
        <dbReference type="Rhea" id="RHEA-COMP:13936"/>
        <dbReference type="Rhea" id="RHEA-COMP:17355"/>
        <dbReference type="ChEBI" id="CHEBI:33019"/>
        <dbReference type="ChEBI" id="CHEBI:37565"/>
        <dbReference type="ChEBI" id="CHEBI:58115"/>
        <dbReference type="ChEBI" id="CHEBI:83062"/>
        <dbReference type="ChEBI" id="CHEBI:138284"/>
        <dbReference type="ChEBI" id="CHEBI:173118"/>
        <dbReference type="EC" id="6.5.1.8"/>
    </reaction>
</comment>
<feature type="binding site" evidence="10">
    <location>
        <begin position="305"/>
        <end position="308"/>
    </location>
    <ligand>
        <name>GMP</name>
        <dbReference type="ChEBI" id="CHEBI:58115"/>
    </ligand>
</feature>
<dbReference type="PANTHER" id="PTHR43749">
    <property type="entry name" value="RNA-SPLICING LIGASE RTCB"/>
    <property type="match status" value="1"/>
</dbReference>
<feature type="binding site" evidence="10">
    <location>
        <begin position="329"/>
        <end position="332"/>
    </location>
    <ligand>
        <name>GMP</name>
        <dbReference type="ChEBI" id="CHEBI:58115"/>
    </ligand>
</feature>
<accession>A0A1H3JXT9</accession>
<dbReference type="GO" id="GO:0042245">
    <property type="term" value="P:RNA repair"/>
    <property type="evidence" value="ECO:0007669"/>
    <property type="project" value="UniProtKB-KW"/>
</dbReference>
<dbReference type="PANTHER" id="PTHR43749:SF2">
    <property type="entry name" value="RNA-SPLICING LIGASE RTCB"/>
    <property type="match status" value="1"/>
</dbReference>
<evidence type="ECO:0000256" key="5">
    <source>
        <dbReference type="ARBA" id="ARBA00022800"/>
    </source>
</evidence>
<dbReference type="STRING" id="159292.SAMN05192546_102131"/>
<evidence type="ECO:0000256" key="3">
    <source>
        <dbReference type="ARBA" id="ARBA00022723"/>
    </source>
</evidence>
<feature type="binding site" evidence="10">
    <location>
        <begin position="273"/>
        <end position="274"/>
    </location>
    <ligand>
        <name>GMP</name>
        <dbReference type="ChEBI" id="CHEBI:58115"/>
    </ligand>
</feature>
<gene>
    <name evidence="12" type="ORF">SAMN05192546_102131</name>
</gene>
<feature type="binding site" evidence="11">
    <location>
        <position position="165"/>
    </location>
    <ligand>
        <name>Mn(2+)</name>
        <dbReference type="ChEBI" id="CHEBI:29035"/>
        <label>1</label>
    </ligand>
</feature>
<evidence type="ECO:0000256" key="2">
    <source>
        <dbReference type="ARBA" id="ARBA00022598"/>
    </source>
</evidence>
<dbReference type="GO" id="GO:0030145">
    <property type="term" value="F:manganese ion binding"/>
    <property type="evidence" value="ECO:0007669"/>
    <property type="project" value="TreeGrafter"/>
</dbReference>
<dbReference type="SUPFAM" id="SSF103365">
    <property type="entry name" value="Hypothetical protein PH1602"/>
    <property type="match status" value="1"/>
</dbReference>
<keyword evidence="2 12" id="KW-0436">Ligase</keyword>
<keyword evidence="3 11" id="KW-0479">Metal-binding</keyword>
<evidence type="ECO:0000256" key="8">
    <source>
        <dbReference type="ARBA" id="ARBA00047746"/>
    </source>
</evidence>
<keyword evidence="7 11" id="KW-0464">Manganese</keyword>
<dbReference type="InterPro" id="IPR052915">
    <property type="entry name" value="RtcB-like"/>
</dbReference>
<feature type="binding site" evidence="10">
    <location>
        <position position="403"/>
    </location>
    <ligand>
        <name>GMP</name>
        <dbReference type="ChEBI" id="CHEBI:58115"/>
    </ligand>
</feature>
<dbReference type="Gene3D" id="3.90.1860.10">
    <property type="entry name" value="tRNA-splicing ligase RtcB"/>
    <property type="match status" value="1"/>
</dbReference>
<evidence type="ECO:0000256" key="1">
    <source>
        <dbReference type="ARBA" id="ARBA00012726"/>
    </source>
</evidence>
<comment type="cofactor">
    <cofactor evidence="11">
        <name>Mn(2+)</name>
        <dbReference type="ChEBI" id="CHEBI:29035"/>
    </cofactor>
    <text evidence="11">Binds 2 manganese ions per subunit.</text>
</comment>
<feature type="binding site" evidence="11">
    <location>
        <position position="273"/>
    </location>
    <ligand>
        <name>Mn(2+)</name>
        <dbReference type="ChEBI" id="CHEBI:29035"/>
        <label>2</label>
    </ligand>
</feature>
<feature type="active site" description="GMP-histidine intermediate" evidence="9">
    <location>
        <position position="329"/>
    </location>
</feature>
<evidence type="ECO:0000313" key="12">
    <source>
        <dbReference type="EMBL" id="SDY44084.1"/>
    </source>
</evidence>
<keyword evidence="5" id="KW-0692">RNA repair</keyword>
<dbReference type="InterPro" id="IPR036025">
    <property type="entry name" value="RtcB-like_sf"/>
</dbReference>
<dbReference type="GO" id="GO:0170057">
    <property type="term" value="F:RNA ligase (GTP) activity"/>
    <property type="evidence" value="ECO:0007669"/>
    <property type="project" value="UniProtKB-EC"/>
</dbReference>
<dbReference type="GO" id="GO:0006281">
    <property type="term" value="P:DNA repair"/>
    <property type="evidence" value="ECO:0007669"/>
    <property type="project" value="TreeGrafter"/>
</dbReference>
<keyword evidence="4 10" id="KW-0547">Nucleotide-binding</keyword>
<evidence type="ECO:0000256" key="6">
    <source>
        <dbReference type="ARBA" id="ARBA00023134"/>
    </source>
</evidence>
<feature type="binding site" evidence="10">
    <location>
        <begin position="164"/>
        <end position="168"/>
    </location>
    <ligand>
        <name>GMP</name>
        <dbReference type="ChEBI" id="CHEBI:58115"/>
    </ligand>
</feature>
<reference evidence="12 13" key="1">
    <citation type="submission" date="2016-10" db="EMBL/GenBank/DDBJ databases">
        <authorList>
            <person name="de Groot N.N."/>
        </authorList>
    </citation>
    <scope>NUCLEOTIDE SEQUENCE [LARGE SCALE GENOMIC DNA]</scope>
    <source>
        <strain evidence="12 13">APO</strain>
    </source>
</reference>
<dbReference type="OrthoDB" id="9802323at2"/>
<dbReference type="InterPro" id="IPR001233">
    <property type="entry name" value="RtcB"/>
</dbReference>
<dbReference type="EC" id="6.5.1.8" evidence="1"/>
<name>A0A1H3JXT9_9FIRM</name>
<feature type="binding site" evidence="11">
    <location>
        <position position="81"/>
    </location>
    <ligand>
        <name>Mn(2+)</name>
        <dbReference type="ChEBI" id="CHEBI:29035"/>
        <label>1</label>
    </ligand>
</feature>
<organism evidence="12 13">
    <name type="scientific">Tindallia californiensis</name>
    <dbReference type="NCBI Taxonomy" id="159292"/>
    <lineage>
        <taxon>Bacteria</taxon>
        <taxon>Bacillati</taxon>
        <taxon>Bacillota</taxon>
        <taxon>Clostridia</taxon>
        <taxon>Peptostreptococcales</taxon>
        <taxon>Tindalliaceae</taxon>
        <taxon>Tindallia</taxon>
    </lineage>
</organism>
<feature type="binding site" evidence="11">
    <location>
        <position position="182"/>
    </location>
    <ligand>
        <name>Mn(2+)</name>
        <dbReference type="ChEBI" id="CHEBI:29035"/>
        <label>2</label>
    </ligand>
</feature>
<protein>
    <recommendedName>
        <fullName evidence="1">3'-phosphate/5'-hydroxy nucleic acid ligase</fullName>
        <ecNumber evidence="1">6.5.1.8</ecNumber>
    </recommendedName>
</protein>
<dbReference type="GO" id="GO:0003909">
    <property type="term" value="F:DNA ligase activity"/>
    <property type="evidence" value="ECO:0007669"/>
    <property type="project" value="TreeGrafter"/>
</dbReference>
<evidence type="ECO:0000256" key="4">
    <source>
        <dbReference type="ARBA" id="ARBA00022741"/>
    </source>
</evidence>
<dbReference type="AlphaFoldDB" id="A0A1H3JXT9"/>
<evidence type="ECO:0000313" key="13">
    <source>
        <dbReference type="Proteomes" id="UP000199230"/>
    </source>
</evidence>
<evidence type="ECO:0000256" key="7">
    <source>
        <dbReference type="ARBA" id="ARBA00023211"/>
    </source>
</evidence>
<dbReference type="GO" id="GO:0006396">
    <property type="term" value="P:RNA processing"/>
    <property type="evidence" value="ECO:0007669"/>
    <property type="project" value="InterPro"/>
</dbReference>
<sequence length="404" mass="45947">MFTVQDGINGNEKKALPIHIWLPGLEWIEEGCLQQVRNLSLYPYAVKQIALMADVHQGFGMPIGGVMATKEVVVPNAVGVDIGCGVAFCETKIEMDRLDRNVLEKIVHTAMNRIPQSFSHHKTPQISNCVKVFMKENQEEKRHPTIWSELNASFYQMGTLGGGNHFIEFQQNNEGKLCFMIHSGSRNIGYKIANYFNQVARKNRKRWESKVPDKMELDFIPVKSEEGQSYIKWMNLARDFARESRLHMMKALWQVFKEKENLIVEAPILDVHHNDVNRETHDGELLWVHRKGAVKASKEEKAIIPGAMGMNSYIVKGLANPRSFESCSHGAGRNMSRKQAKKQFSQQQVTAKLAEKQVILGKRKMNDIGEEAPEAYKDIGFVMEQQKDLVLPWQTLSGKVVIKG</sequence>
<keyword evidence="13" id="KW-1185">Reference proteome</keyword>
<dbReference type="Proteomes" id="UP000199230">
    <property type="component" value="Unassembled WGS sequence"/>
</dbReference>
<dbReference type="GO" id="GO:0005525">
    <property type="term" value="F:GTP binding"/>
    <property type="evidence" value="ECO:0007669"/>
    <property type="project" value="UniProtKB-KW"/>
</dbReference>
<dbReference type="Pfam" id="PF01139">
    <property type="entry name" value="RtcB"/>
    <property type="match status" value="1"/>
</dbReference>
<evidence type="ECO:0000256" key="10">
    <source>
        <dbReference type="PIRSR" id="PIRSR601233-2"/>
    </source>
</evidence>
<dbReference type="RefSeq" id="WP_093310859.1">
    <property type="nucleotide sequence ID" value="NZ_FNPV01000002.1"/>
</dbReference>
<dbReference type="EMBL" id="FNPV01000002">
    <property type="protein sequence ID" value="SDY44084.1"/>
    <property type="molecule type" value="Genomic_DNA"/>
</dbReference>
<feature type="binding site" evidence="10">
    <location>
        <position position="312"/>
    </location>
    <ligand>
        <name>GMP</name>
        <dbReference type="ChEBI" id="CHEBI:58115"/>
    </ligand>
</feature>
<proteinExistence type="predicted"/>
<evidence type="ECO:0000256" key="11">
    <source>
        <dbReference type="PIRSR" id="PIRSR601233-3"/>
    </source>
</evidence>